<protein>
    <submittedName>
        <fullName evidence="1">Uncharacterized protein</fullName>
    </submittedName>
</protein>
<accession>A0ABV0RM49</accession>
<comment type="caution">
    <text evidence="1">The sequence shown here is derived from an EMBL/GenBank/DDBJ whole genome shotgun (WGS) entry which is preliminary data.</text>
</comment>
<dbReference type="EMBL" id="JAHRIN010051041">
    <property type="protein sequence ID" value="MEQ2209165.1"/>
    <property type="molecule type" value="Genomic_DNA"/>
</dbReference>
<evidence type="ECO:0000313" key="2">
    <source>
        <dbReference type="Proteomes" id="UP001434883"/>
    </source>
</evidence>
<keyword evidence="2" id="KW-1185">Reference proteome</keyword>
<proteinExistence type="predicted"/>
<sequence>MSPCWHRTHFTLSNGIVLLFKHVYLWDTESVSFLRTMMAGVTFVFGGNRGDGGRGSSGCRFEPCSVSLCVILSLGKTLHPPCLLMVVRGPIVWQPHFCQCAPGQLWLQCSSPLSVCECVYELVDDRLWCKALWGTWT</sequence>
<organism evidence="1 2">
    <name type="scientific">Xenoophorus captivus</name>
    <dbReference type="NCBI Taxonomy" id="1517983"/>
    <lineage>
        <taxon>Eukaryota</taxon>
        <taxon>Metazoa</taxon>
        <taxon>Chordata</taxon>
        <taxon>Craniata</taxon>
        <taxon>Vertebrata</taxon>
        <taxon>Euteleostomi</taxon>
        <taxon>Actinopterygii</taxon>
        <taxon>Neopterygii</taxon>
        <taxon>Teleostei</taxon>
        <taxon>Neoteleostei</taxon>
        <taxon>Acanthomorphata</taxon>
        <taxon>Ovalentaria</taxon>
        <taxon>Atherinomorphae</taxon>
        <taxon>Cyprinodontiformes</taxon>
        <taxon>Goodeidae</taxon>
        <taxon>Xenoophorus</taxon>
    </lineage>
</organism>
<dbReference type="Proteomes" id="UP001434883">
    <property type="component" value="Unassembled WGS sequence"/>
</dbReference>
<name>A0ABV0RM49_9TELE</name>
<gene>
    <name evidence="1" type="ORF">XENOCAPTIV_025792</name>
</gene>
<reference evidence="1 2" key="1">
    <citation type="submission" date="2021-06" db="EMBL/GenBank/DDBJ databases">
        <authorList>
            <person name="Palmer J.M."/>
        </authorList>
    </citation>
    <scope>NUCLEOTIDE SEQUENCE [LARGE SCALE GENOMIC DNA]</scope>
    <source>
        <strain evidence="1 2">XC_2019</strain>
        <tissue evidence="1">Muscle</tissue>
    </source>
</reference>
<evidence type="ECO:0000313" key="1">
    <source>
        <dbReference type="EMBL" id="MEQ2209165.1"/>
    </source>
</evidence>